<dbReference type="InterPro" id="IPR027417">
    <property type="entry name" value="P-loop_NTPase"/>
</dbReference>
<dbReference type="Gene3D" id="3.40.50.1240">
    <property type="entry name" value="Phosphoglycerate mutase-like"/>
    <property type="match status" value="1"/>
</dbReference>
<dbReference type="PROSITE" id="PS00175">
    <property type="entry name" value="PG_MUTASE"/>
    <property type="match status" value="1"/>
</dbReference>
<dbReference type="GO" id="GO:0004331">
    <property type="term" value="F:fructose-2,6-bisphosphate 2-phosphatase activity"/>
    <property type="evidence" value="ECO:0007669"/>
    <property type="project" value="TreeGrafter"/>
</dbReference>
<dbReference type="PANTHER" id="PTHR10606:SF44">
    <property type="entry name" value="6-PHOSPHOFRUCTO 2-KINASE_FRUCTOSE 2,6-BISPHOSPHATASE LONG FORM"/>
    <property type="match status" value="1"/>
</dbReference>
<dbReference type="AlphaFoldDB" id="A0A9C7USN4"/>
<keyword evidence="2" id="KW-0067">ATP-binding</keyword>
<dbReference type="OrthoDB" id="267323at2759"/>
<dbReference type="GO" id="GO:0006003">
    <property type="term" value="P:fructose 2,6-bisphosphate metabolic process"/>
    <property type="evidence" value="ECO:0007669"/>
    <property type="project" value="InterPro"/>
</dbReference>
<evidence type="ECO:0000256" key="1">
    <source>
        <dbReference type="ARBA" id="ARBA00022741"/>
    </source>
</evidence>
<feature type="binding site" evidence="3">
    <location>
        <position position="310"/>
    </location>
    <ligand>
        <name>substrate</name>
    </ligand>
</feature>
<dbReference type="InterPro" id="IPR003094">
    <property type="entry name" value="6Pfruct_kin"/>
</dbReference>
<dbReference type="FunFam" id="3.40.50.300:FF:000644">
    <property type="entry name" value="GpmB, Fructose-2,6-bisphosphatase"/>
    <property type="match status" value="1"/>
</dbReference>
<name>A0A9C7USN4_9RHOD</name>
<keyword evidence="1" id="KW-0547">Nucleotide-binding</keyword>
<reference evidence="5" key="1">
    <citation type="journal article" date="2022" name="Proc. Natl. Acad. Sci. U.S.A.">
        <title>Life cycle and functional genomics of the unicellular red alga Galdieria for elucidating algal and plant evolution and industrial use.</title>
        <authorList>
            <person name="Hirooka S."/>
            <person name="Itabashi T."/>
            <person name="Ichinose T.M."/>
            <person name="Onuma R."/>
            <person name="Fujiwara T."/>
            <person name="Yamashita S."/>
            <person name="Jong L.W."/>
            <person name="Tomita R."/>
            <person name="Iwane A.H."/>
            <person name="Miyagishima S.Y."/>
        </authorList>
    </citation>
    <scope>NUCLEOTIDE SEQUENCE</scope>
    <source>
        <strain evidence="5">NBRC 102759</strain>
    </source>
</reference>
<keyword evidence="6" id="KW-1185">Reference proteome</keyword>
<dbReference type="GO" id="GO:0005524">
    <property type="term" value="F:ATP binding"/>
    <property type="evidence" value="ECO:0007669"/>
    <property type="project" value="UniProtKB-KW"/>
</dbReference>
<dbReference type="FunFam" id="3.40.50.1240:FF:000006">
    <property type="entry name" value="6-phosphofructo-2-kinase/fructose-2, 6-bisphosphatase"/>
    <property type="match status" value="1"/>
</dbReference>
<dbReference type="GO" id="GO:0005829">
    <property type="term" value="C:cytosol"/>
    <property type="evidence" value="ECO:0007669"/>
    <property type="project" value="TreeGrafter"/>
</dbReference>
<dbReference type="CDD" id="cd07067">
    <property type="entry name" value="HP_PGM_like"/>
    <property type="match status" value="1"/>
</dbReference>
<dbReference type="Pfam" id="PF00300">
    <property type="entry name" value="His_Phos_1"/>
    <property type="match status" value="1"/>
</dbReference>
<evidence type="ECO:0000313" key="6">
    <source>
        <dbReference type="Proteomes" id="UP001061958"/>
    </source>
</evidence>
<accession>A0A9C7USN4</accession>
<dbReference type="PIRSF" id="PIRSF000709">
    <property type="entry name" value="6PFK_2-Ptase"/>
    <property type="match status" value="1"/>
</dbReference>
<dbReference type="PANTHER" id="PTHR10606">
    <property type="entry name" value="6-PHOSPHOFRUCTO-2-KINASE/FRUCTOSE-2,6-BISPHOSPHATASE"/>
    <property type="match status" value="1"/>
</dbReference>
<dbReference type="Proteomes" id="UP001061958">
    <property type="component" value="Unassembled WGS sequence"/>
</dbReference>
<protein>
    <recommendedName>
        <fullName evidence="4">6-phosphofructo-2-kinase domain-containing protein</fullName>
    </recommendedName>
</protein>
<dbReference type="InterPro" id="IPR013078">
    <property type="entry name" value="His_Pase_superF_clade-1"/>
</dbReference>
<gene>
    <name evidence="5" type="ORF">GpartN1_g6140.t1</name>
</gene>
<evidence type="ECO:0000259" key="4">
    <source>
        <dbReference type="Pfam" id="PF01591"/>
    </source>
</evidence>
<evidence type="ECO:0000313" key="5">
    <source>
        <dbReference type="EMBL" id="GJQ14349.1"/>
    </source>
</evidence>
<feature type="binding site" evidence="3">
    <location>
        <begin position="256"/>
        <end position="263"/>
    </location>
    <ligand>
        <name>substrate</name>
    </ligand>
</feature>
<organism evidence="5 6">
    <name type="scientific">Galdieria partita</name>
    <dbReference type="NCBI Taxonomy" id="83374"/>
    <lineage>
        <taxon>Eukaryota</taxon>
        <taxon>Rhodophyta</taxon>
        <taxon>Bangiophyceae</taxon>
        <taxon>Galdieriales</taxon>
        <taxon>Galdieriaceae</taxon>
        <taxon>Galdieria</taxon>
    </lineage>
</organism>
<dbReference type="Pfam" id="PF01591">
    <property type="entry name" value="6PF2K"/>
    <property type="match status" value="1"/>
</dbReference>
<dbReference type="GO" id="GO:0006000">
    <property type="term" value="P:fructose metabolic process"/>
    <property type="evidence" value="ECO:0007669"/>
    <property type="project" value="InterPro"/>
</dbReference>
<dbReference type="SUPFAM" id="SSF52540">
    <property type="entry name" value="P-loop containing nucleoside triphosphate hydrolases"/>
    <property type="match status" value="1"/>
</dbReference>
<dbReference type="InterPro" id="IPR029033">
    <property type="entry name" value="His_PPase_superfam"/>
</dbReference>
<dbReference type="GO" id="GO:0003873">
    <property type="term" value="F:6-phosphofructo-2-kinase activity"/>
    <property type="evidence" value="ECO:0007669"/>
    <property type="project" value="InterPro"/>
</dbReference>
<evidence type="ECO:0000256" key="3">
    <source>
        <dbReference type="PIRSR" id="PIRSR613078-2"/>
    </source>
</evidence>
<dbReference type="PRINTS" id="PR00991">
    <property type="entry name" value="6PFRUCTKNASE"/>
</dbReference>
<comment type="caution">
    <text evidence="5">The sequence shown here is derived from an EMBL/GenBank/DDBJ whole genome shotgun (WGS) entry which is preliminary data.</text>
</comment>
<dbReference type="SMART" id="SM00855">
    <property type="entry name" value="PGAM"/>
    <property type="match status" value="1"/>
</dbReference>
<proteinExistence type="predicted"/>
<dbReference type="Gene3D" id="3.40.50.300">
    <property type="entry name" value="P-loop containing nucleotide triphosphate hydrolases"/>
    <property type="match status" value="1"/>
</dbReference>
<dbReference type="EMBL" id="BQMJ01000054">
    <property type="protein sequence ID" value="GJQ14349.1"/>
    <property type="molecule type" value="Genomic_DNA"/>
</dbReference>
<evidence type="ECO:0000256" key="2">
    <source>
        <dbReference type="ARBA" id="ARBA00022840"/>
    </source>
</evidence>
<reference evidence="5" key="2">
    <citation type="submission" date="2022-01" db="EMBL/GenBank/DDBJ databases">
        <authorList>
            <person name="Hirooka S."/>
            <person name="Miyagishima S.Y."/>
        </authorList>
    </citation>
    <scope>NUCLEOTIDE SEQUENCE</scope>
    <source>
        <strain evidence="5">NBRC 102759</strain>
    </source>
</reference>
<dbReference type="InterPro" id="IPR013079">
    <property type="entry name" value="6Phosfructo_kin"/>
</dbReference>
<feature type="domain" description="6-phosphofructo-2-kinase" evidence="4">
    <location>
        <begin position="35"/>
        <end position="248"/>
    </location>
</feature>
<dbReference type="SUPFAM" id="SSF53254">
    <property type="entry name" value="Phosphoglycerate mutase-like"/>
    <property type="match status" value="1"/>
</dbReference>
<sequence length="485" mass="55929">MKRAVSYNDVAAFVSMPLSSSHIESNSSDEEEESKSFPMKKLAIVMVGLPARGKTHIARYIARYLNWLGRTTRVFNVGNYRRELVGASQPAQFFDPNNQEGRQARWELAIKCLDDMIAWLKHQHGQVGIYDATNNTKERRKYVKERLEGECIRVLFLESICEDKSIIEHNVMETKLRMPDYQDMDPESAVEDFQRRIANYEVANETIEDDEMASYIKIINLGRTIVLHQLTGYLQGKLVSYLMNMHTLPRSIYLTRHGESEYNVEERLGGDPDLTPKGKRYAAQLAEYVHKEFTAQGKELPLIWTSQLRRSRHTVEFIPTHNVCWRALNEINAGVCEGKTLNDVKQLYPKIYEDRMKDKLHFRYPGGESYVDVIQRLEPVMLEMERLRESILIVSHNAVIRAIYGFLIGKRQEECPNLEVPLHVVIKLTPRAYGCEEVRVELKVEPEEESWVDSSCASLSNVYSGSVPTQVFFGSCENSFSDRNN</sequence>
<dbReference type="InterPro" id="IPR001345">
    <property type="entry name" value="PG/BPGM_mutase_AS"/>
</dbReference>